<protein>
    <recommendedName>
        <fullName evidence="2">Glycosyl transferase family 2</fullName>
    </recommendedName>
</protein>
<dbReference type="SUPFAM" id="SSF53448">
    <property type="entry name" value="Nucleotide-diphospho-sugar transferases"/>
    <property type="match status" value="1"/>
</dbReference>
<evidence type="ECO:0008006" key="2">
    <source>
        <dbReference type="Google" id="ProtNLM"/>
    </source>
</evidence>
<dbReference type="InterPro" id="IPR029044">
    <property type="entry name" value="Nucleotide-diphossugar_trans"/>
</dbReference>
<organism evidence="1">
    <name type="scientific">uncultured Rhizobiales bacterium HF4000_32B18</name>
    <dbReference type="NCBI Taxonomy" id="710780"/>
    <lineage>
        <taxon>Bacteria</taxon>
        <taxon>Pseudomonadati</taxon>
        <taxon>Pseudomonadota</taxon>
        <taxon>Alphaproteobacteria</taxon>
        <taxon>Hyphomicrobiales</taxon>
        <taxon>environmental samples</taxon>
    </lineage>
</organism>
<name>E0XWD2_9HYPH</name>
<dbReference type="EMBL" id="GU474898">
    <property type="protein sequence ID" value="ADI18723.1"/>
    <property type="molecule type" value="Genomic_DNA"/>
</dbReference>
<proteinExistence type="predicted"/>
<evidence type="ECO:0000313" key="1">
    <source>
        <dbReference type="EMBL" id="ADI18723.1"/>
    </source>
</evidence>
<reference evidence="1" key="1">
    <citation type="journal article" date="2011" name="Environ. Microbiol.">
        <title>Time-series analyses of Monterey Bay coastal microbial picoplankton using a 'genome proxy' microarray.</title>
        <authorList>
            <person name="Rich V.I."/>
            <person name="Pham V.D."/>
            <person name="Eppley J."/>
            <person name="Shi Y."/>
            <person name="DeLong E.F."/>
        </authorList>
    </citation>
    <scope>NUCLEOTIDE SEQUENCE</scope>
</reference>
<dbReference type="AlphaFoldDB" id="E0XWD2"/>
<sequence>MTPTDPPRVALLAVAADEAAYLPHYLFHHLRCGFAPIVVAVNNTADNSRAVLAAIAAAGHDVRVLEGDDLVADPAAFPPGARSRQEALYHHALAAVEARSGSPDHVGPAYAMALDVDEFWLEPGGAPIGAYLARHPEAHSVSFNWFVPDDDDGAFAPPFASDRLRGQWHGAVKSVWRVGSGFAALRAHNVRYPPGLARVQIVAGGAALRPDLGTTQTLPTAPDAPFVYHRMYRSLPEYLAILVRGRLDHDDPIKSNRQGYRVYRRRRPETIRDYPFDPAYGAAWQADYAAFVADCGLAPLIAEARAAVGARAARAWPLYRSLSASQQAAVRHVFAGTGLPA</sequence>
<accession>E0XWD2</accession>
<dbReference type="Pfam" id="PF13704">
    <property type="entry name" value="Glyco_tranf_2_4"/>
    <property type="match status" value="1"/>
</dbReference>